<accession>A0ACD3A2J7</accession>
<name>A0ACD3A2J7_9AGAR</name>
<protein>
    <submittedName>
        <fullName evidence="1">Uncharacterized protein</fullName>
    </submittedName>
</protein>
<organism evidence="1 2">
    <name type="scientific">Pluteus cervinus</name>
    <dbReference type="NCBI Taxonomy" id="181527"/>
    <lineage>
        <taxon>Eukaryota</taxon>
        <taxon>Fungi</taxon>
        <taxon>Dikarya</taxon>
        <taxon>Basidiomycota</taxon>
        <taxon>Agaricomycotina</taxon>
        <taxon>Agaricomycetes</taxon>
        <taxon>Agaricomycetidae</taxon>
        <taxon>Agaricales</taxon>
        <taxon>Pluteineae</taxon>
        <taxon>Pluteaceae</taxon>
        <taxon>Pluteus</taxon>
    </lineage>
</organism>
<reference evidence="1 2" key="1">
    <citation type="journal article" date="2019" name="Nat. Ecol. Evol.">
        <title>Megaphylogeny resolves global patterns of mushroom evolution.</title>
        <authorList>
            <person name="Varga T."/>
            <person name="Krizsan K."/>
            <person name="Foldi C."/>
            <person name="Dima B."/>
            <person name="Sanchez-Garcia M."/>
            <person name="Sanchez-Ramirez S."/>
            <person name="Szollosi G.J."/>
            <person name="Szarkandi J.G."/>
            <person name="Papp V."/>
            <person name="Albert L."/>
            <person name="Andreopoulos W."/>
            <person name="Angelini C."/>
            <person name="Antonin V."/>
            <person name="Barry K.W."/>
            <person name="Bougher N.L."/>
            <person name="Buchanan P."/>
            <person name="Buyck B."/>
            <person name="Bense V."/>
            <person name="Catcheside P."/>
            <person name="Chovatia M."/>
            <person name="Cooper J."/>
            <person name="Damon W."/>
            <person name="Desjardin D."/>
            <person name="Finy P."/>
            <person name="Geml J."/>
            <person name="Haridas S."/>
            <person name="Hughes K."/>
            <person name="Justo A."/>
            <person name="Karasinski D."/>
            <person name="Kautmanova I."/>
            <person name="Kiss B."/>
            <person name="Kocsube S."/>
            <person name="Kotiranta H."/>
            <person name="LaButti K.M."/>
            <person name="Lechner B.E."/>
            <person name="Liimatainen K."/>
            <person name="Lipzen A."/>
            <person name="Lukacs Z."/>
            <person name="Mihaltcheva S."/>
            <person name="Morgado L.N."/>
            <person name="Niskanen T."/>
            <person name="Noordeloos M.E."/>
            <person name="Ohm R.A."/>
            <person name="Ortiz-Santana B."/>
            <person name="Ovrebo C."/>
            <person name="Racz N."/>
            <person name="Riley R."/>
            <person name="Savchenko A."/>
            <person name="Shiryaev A."/>
            <person name="Soop K."/>
            <person name="Spirin V."/>
            <person name="Szebenyi C."/>
            <person name="Tomsovsky M."/>
            <person name="Tulloss R.E."/>
            <person name="Uehling J."/>
            <person name="Grigoriev I.V."/>
            <person name="Vagvolgyi C."/>
            <person name="Papp T."/>
            <person name="Martin F.M."/>
            <person name="Miettinen O."/>
            <person name="Hibbett D.S."/>
            <person name="Nagy L.G."/>
        </authorList>
    </citation>
    <scope>NUCLEOTIDE SEQUENCE [LARGE SCALE GENOMIC DNA]</scope>
    <source>
        <strain evidence="1 2">NL-1719</strain>
    </source>
</reference>
<dbReference type="EMBL" id="ML208834">
    <property type="protein sequence ID" value="TFK60083.1"/>
    <property type="molecule type" value="Genomic_DNA"/>
</dbReference>
<evidence type="ECO:0000313" key="2">
    <source>
        <dbReference type="Proteomes" id="UP000308600"/>
    </source>
</evidence>
<gene>
    <name evidence="1" type="ORF">BDN72DRAFT_864638</name>
</gene>
<proteinExistence type="predicted"/>
<keyword evidence="2" id="KW-1185">Reference proteome</keyword>
<dbReference type="Proteomes" id="UP000308600">
    <property type="component" value="Unassembled WGS sequence"/>
</dbReference>
<evidence type="ECO:0000313" key="1">
    <source>
        <dbReference type="EMBL" id="TFK60083.1"/>
    </source>
</evidence>
<sequence length="188" mass="22119">MSPRHDKKQRKRKVKDRNFYKRHQPRLREEARLRMKRLRAQRKLDKWREAPLDHDNTEDEAVQSNPDRDLIESETTQASVGVFTEFVTAGQSFITRWGDVLKLSRFLRRGAEAARSSGQFYQWLTDIQAEIERMVVLTDQATQFGPPLEGDIWPSYSATLISLIRLTTVLEVHLDELEERELNRAKNI</sequence>